<dbReference type="OrthoDB" id="2635672at2759"/>
<dbReference type="HOGENOM" id="CLU_027357_0_0_1"/>
<sequence length="685" mass="76856">MAKRTGDSIVSVTDLSPPTTIMSLPPELLDFILSSCTNSALLALSQTCKGLHAIALHTFFKRNKIQDPVNGWLFARDVPKETLDAVRVALFVKKLSMIDWHLNPGWQCKLHQSVEEDGTIDEQGICSCLSESVSESRTHLSDAGLKMGPLKRTFDEVANLRAIVTRLGNIVSVSLHFFEVDVWVMDEAPKYSQTQLRQVPWDLWRTYFLGLLDTLLDKGCEKLYIGGGHRMKYLYQHDTLGVEDEVYMPVTDEAARNRHEGANRDAKQARKQIQNRLLGTRFSFRPLLNFFHFITKASDKRKRPTFLDLDSTSADTATVQRQPKLKELRVHSDMLLLPPFDNWTLSLLSPSFPSFASTLTRLSFSPGSTFLPSPFLTTAHLPNLTDFKAAAPFIIRHRGGETGRANFEDIVGFLRRHSTQLEKVYLYGAALPAKPSHEAFVGSTSTATSSLDKPDFPHLRSFSAHPAYIMWLLEPAISVPPACNKKLPNLTSISITSEHYNSTPDFQYPLFDEALEALVRFCSYRKGEMGPKVGKEKQIRKENSDMKTIELTLGFASENGISEWFASHLQASHTPSILTQLIHISTLTISAFHFVEFSEQTVNILPDWLALISNASNSSSSARGSRTPSTLQRVKFIDFSQEGFPGEGLDQGLFVKRVAEKCVGLKELQFDREPIIDLDKVRAEC</sequence>
<dbReference type="InterPro" id="IPR001810">
    <property type="entry name" value="F-box_dom"/>
</dbReference>
<evidence type="ECO:0000313" key="2">
    <source>
        <dbReference type="EMBL" id="KDR77028.1"/>
    </source>
</evidence>
<protein>
    <recommendedName>
        <fullName evidence="1">F-box domain-containing protein</fullName>
    </recommendedName>
</protein>
<proteinExistence type="predicted"/>
<reference evidence="3" key="1">
    <citation type="journal article" date="2014" name="Proc. Natl. Acad. Sci. U.S.A.">
        <title>Extensive sampling of basidiomycete genomes demonstrates inadequacy of the white-rot/brown-rot paradigm for wood decay fungi.</title>
        <authorList>
            <person name="Riley R."/>
            <person name="Salamov A.A."/>
            <person name="Brown D.W."/>
            <person name="Nagy L.G."/>
            <person name="Floudas D."/>
            <person name="Held B.W."/>
            <person name="Levasseur A."/>
            <person name="Lombard V."/>
            <person name="Morin E."/>
            <person name="Otillar R."/>
            <person name="Lindquist E.A."/>
            <person name="Sun H."/>
            <person name="LaButti K.M."/>
            <person name="Schmutz J."/>
            <person name="Jabbour D."/>
            <person name="Luo H."/>
            <person name="Baker S.E."/>
            <person name="Pisabarro A.G."/>
            <person name="Walton J.D."/>
            <person name="Blanchette R.A."/>
            <person name="Henrissat B."/>
            <person name="Martin F."/>
            <person name="Cullen D."/>
            <person name="Hibbett D.S."/>
            <person name="Grigoriev I.V."/>
        </authorList>
    </citation>
    <scope>NUCLEOTIDE SEQUENCE [LARGE SCALE GENOMIC DNA]</scope>
    <source>
        <strain evidence="3">CBS 339.88</strain>
    </source>
</reference>
<gene>
    <name evidence="2" type="ORF">GALMADRAFT_426127</name>
</gene>
<feature type="domain" description="F-box" evidence="1">
    <location>
        <begin position="18"/>
        <end position="63"/>
    </location>
</feature>
<accession>A0A067TDI2</accession>
<dbReference type="InterPro" id="IPR036047">
    <property type="entry name" value="F-box-like_dom_sf"/>
</dbReference>
<dbReference type="EMBL" id="KL142377">
    <property type="protein sequence ID" value="KDR77028.1"/>
    <property type="molecule type" value="Genomic_DNA"/>
</dbReference>
<dbReference type="PROSITE" id="PS50181">
    <property type="entry name" value="FBOX"/>
    <property type="match status" value="1"/>
</dbReference>
<organism evidence="2 3">
    <name type="scientific">Galerina marginata (strain CBS 339.88)</name>
    <dbReference type="NCBI Taxonomy" id="685588"/>
    <lineage>
        <taxon>Eukaryota</taxon>
        <taxon>Fungi</taxon>
        <taxon>Dikarya</taxon>
        <taxon>Basidiomycota</taxon>
        <taxon>Agaricomycotina</taxon>
        <taxon>Agaricomycetes</taxon>
        <taxon>Agaricomycetidae</taxon>
        <taxon>Agaricales</taxon>
        <taxon>Agaricineae</taxon>
        <taxon>Strophariaceae</taxon>
        <taxon>Galerina</taxon>
    </lineage>
</organism>
<dbReference type="Proteomes" id="UP000027222">
    <property type="component" value="Unassembled WGS sequence"/>
</dbReference>
<dbReference type="AlphaFoldDB" id="A0A067TDI2"/>
<name>A0A067TDI2_GALM3</name>
<keyword evidence="3" id="KW-1185">Reference proteome</keyword>
<dbReference type="SUPFAM" id="SSF81383">
    <property type="entry name" value="F-box domain"/>
    <property type="match status" value="1"/>
</dbReference>
<evidence type="ECO:0000313" key="3">
    <source>
        <dbReference type="Proteomes" id="UP000027222"/>
    </source>
</evidence>
<evidence type="ECO:0000259" key="1">
    <source>
        <dbReference type="PROSITE" id="PS50181"/>
    </source>
</evidence>